<reference evidence="1 2" key="1">
    <citation type="submission" date="2019-09" db="EMBL/GenBank/DDBJ databases">
        <authorList>
            <person name="Ou C."/>
        </authorList>
    </citation>
    <scope>NUCLEOTIDE SEQUENCE [LARGE SCALE GENOMIC DNA]</scope>
    <source>
        <strain evidence="1">S2</strain>
        <tissue evidence="1">Leaf</tissue>
    </source>
</reference>
<protein>
    <submittedName>
        <fullName evidence="1">Uncharacterized protein</fullName>
    </submittedName>
</protein>
<keyword evidence="2" id="KW-1185">Reference proteome</keyword>
<proteinExistence type="predicted"/>
<dbReference type="Proteomes" id="UP000327157">
    <property type="component" value="Chromosome 7"/>
</dbReference>
<evidence type="ECO:0000313" key="2">
    <source>
        <dbReference type="Proteomes" id="UP000327157"/>
    </source>
</evidence>
<name>A0A5N5EVE7_9ROSA</name>
<evidence type="ECO:0000313" key="1">
    <source>
        <dbReference type="EMBL" id="KAB2594968.1"/>
    </source>
</evidence>
<accession>A0A5N5EVE7</accession>
<reference evidence="1 2" key="3">
    <citation type="submission" date="2019-11" db="EMBL/GenBank/DDBJ databases">
        <title>A de novo genome assembly of a pear dwarfing rootstock.</title>
        <authorList>
            <person name="Wang F."/>
            <person name="Wang J."/>
            <person name="Li S."/>
            <person name="Zhang Y."/>
            <person name="Fang M."/>
            <person name="Ma L."/>
            <person name="Zhao Y."/>
            <person name="Jiang S."/>
        </authorList>
    </citation>
    <scope>NUCLEOTIDE SEQUENCE [LARGE SCALE GENOMIC DNA]</scope>
    <source>
        <strain evidence="1">S2</strain>
        <tissue evidence="1">Leaf</tissue>
    </source>
</reference>
<sequence>MEAFIKVDVVEKPDDSGGCAGGDQSHLYQQLNLPRRNWRRLCPLCRFCPLRRFSTPADWSCGFGSRWSNRSGMKGKYRYDKKFDEIFSFGVRGRTEMVVQFPTNLTVKNCKLFNGRFNHDVPKPEGSANKDETERAEPLEDTVVVITTGFSHARTKFELLHNAIHRSRS</sequence>
<dbReference type="EMBL" id="SMOL01000781">
    <property type="protein sequence ID" value="KAB2594968.1"/>
    <property type="molecule type" value="Genomic_DNA"/>
</dbReference>
<organism evidence="1 2">
    <name type="scientific">Pyrus ussuriensis x Pyrus communis</name>
    <dbReference type="NCBI Taxonomy" id="2448454"/>
    <lineage>
        <taxon>Eukaryota</taxon>
        <taxon>Viridiplantae</taxon>
        <taxon>Streptophyta</taxon>
        <taxon>Embryophyta</taxon>
        <taxon>Tracheophyta</taxon>
        <taxon>Spermatophyta</taxon>
        <taxon>Magnoliopsida</taxon>
        <taxon>eudicotyledons</taxon>
        <taxon>Gunneridae</taxon>
        <taxon>Pentapetalae</taxon>
        <taxon>rosids</taxon>
        <taxon>fabids</taxon>
        <taxon>Rosales</taxon>
        <taxon>Rosaceae</taxon>
        <taxon>Amygdaloideae</taxon>
        <taxon>Maleae</taxon>
        <taxon>Pyrus</taxon>
    </lineage>
</organism>
<gene>
    <name evidence="1" type="ORF">D8674_030418</name>
</gene>
<reference evidence="2" key="2">
    <citation type="submission" date="2019-10" db="EMBL/GenBank/DDBJ databases">
        <title>A de novo genome assembly of a pear dwarfing rootstock.</title>
        <authorList>
            <person name="Wang F."/>
            <person name="Wang J."/>
            <person name="Li S."/>
            <person name="Zhang Y."/>
            <person name="Fang M."/>
            <person name="Ma L."/>
            <person name="Zhao Y."/>
            <person name="Jiang S."/>
        </authorList>
    </citation>
    <scope>NUCLEOTIDE SEQUENCE [LARGE SCALE GENOMIC DNA]</scope>
</reference>
<comment type="caution">
    <text evidence="1">The sequence shown here is derived from an EMBL/GenBank/DDBJ whole genome shotgun (WGS) entry which is preliminary data.</text>
</comment>
<dbReference type="AlphaFoldDB" id="A0A5N5EVE7"/>